<dbReference type="Proteomes" id="UP000321103">
    <property type="component" value="Unassembled WGS sequence"/>
</dbReference>
<feature type="transmembrane region" description="Helical" evidence="1">
    <location>
        <begin position="28"/>
        <end position="47"/>
    </location>
</feature>
<gene>
    <name evidence="2" type="ORF">KTU01_09080</name>
</gene>
<organism evidence="2 3">
    <name type="scientific">Kocuria turfanensis</name>
    <dbReference type="NCBI Taxonomy" id="388357"/>
    <lineage>
        <taxon>Bacteria</taxon>
        <taxon>Bacillati</taxon>
        <taxon>Actinomycetota</taxon>
        <taxon>Actinomycetes</taxon>
        <taxon>Micrococcales</taxon>
        <taxon>Micrococcaceae</taxon>
        <taxon>Kocuria</taxon>
    </lineage>
</organism>
<protein>
    <recommendedName>
        <fullName evidence="4">Amidotransferase</fullName>
    </recommendedName>
</protein>
<evidence type="ECO:0000313" key="3">
    <source>
        <dbReference type="Proteomes" id="UP000321103"/>
    </source>
</evidence>
<dbReference type="STRING" id="388357.GCA_001580365_03429"/>
<proteinExistence type="predicted"/>
<comment type="caution">
    <text evidence="2">The sequence shown here is derived from an EMBL/GenBank/DDBJ whole genome shotgun (WGS) entry which is preliminary data.</text>
</comment>
<evidence type="ECO:0008006" key="4">
    <source>
        <dbReference type="Google" id="ProtNLM"/>
    </source>
</evidence>
<name>A0A512IAQ2_9MICC</name>
<keyword evidence="1" id="KW-0812">Transmembrane</keyword>
<keyword evidence="3" id="KW-1185">Reference proteome</keyword>
<keyword evidence="1" id="KW-1133">Transmembrane helix</keyword>
<accession>A0A512IAQ2</accession>
<evidence type="ECO:0000313" key="2">
    <source>
        <dbReference type="EMBL" id="GEO94785.1"/>
    </source>
</evidence>
<evidence type="ECO:0000256" key="1">
    <source>
        <dbReference type="SAM" id="Phobius"/>
    </source>
</evidence>
<keyword evidence="1" id="KW-0472">Membrane</keyword>
<dbReference type="AlphaFoldDB" id="A0A512IAQ2"/>
<dbReference type="EMBL" id="BJZS01000027">
    <property type="protein sequence ID" value="GEO94785.1"/>
    <property type="molecule type" value="Genomic_DNA"/>
</dbReference>
<reference evidence="2 3" key="1">
    <citation type="submission" date="2019-07" db="EMBL/GenBank/DDBJ databases">
        <title>Whole genome shotgun sequence of Kocuria turfanensis NBRC 107627.</title>
        <authorList>
            <person name="Hosoyama A."/>
            <person name="Uohara A."/>
            <person name="Ohji S."/>
            <person name="Ichikawa N."/>
        </authorList>
    </citation>
    <scope>NUCLEOTIDE SEQUENCE [LARGE SCALE GENOMIC DNA]</scope>
    <source>
        <strain evidence="2 3">NBRC 107627</strain>
    </source>
</reference>
<sequence>MSAAVVVMVLGAFVAGGAISFHRQRMPAWTVVALALVAAGLIGYGWYSWFQAR</sequence>
<dbReference type="RefSeq" id="WP_186815613.1">
    <property type="nucleotide sequence ID" value="NZ_BJZS01000027.1"/>
</dbReference>